<comment type="caution">
    <text evidence="3">The sequence shown here is derived from an EMBL/GenBank/DDBJ whole genome shotgun (WGS) entry which is preliminary data.</text>
</comment>
<gene>
    <name evidence="3" type="ORF">O181_052021</name>
</gene>
<sequence length="106" mass="12673">MEGTHEASHNMRTESKTLKEETFFQETLIKYLTSNLSKLWTKFEKANRKLNSILEEQQTVRRELRNLQQQKDDVRKKIYYLHEKEDNPSPPTLGDEPITHTSQKIR</sequence>
<evidence type="ECO:0000256" key="2">
    <source>
        <dbReference type="SAM" id="MobiDB-lite"/>
    </source>
</evidence>
<evidence type="ECO:0000256" key="1">
    <source>
        <dbReference type="SAM" id="Coils"/>
    </source>
</evidence>
<organism evidence="3 4">
    <name type="scientific">Austropuccinia psidii MF-1</name>
    <dbReference type="NCBI Taxonomy" id="1389203"/>
    <lineage>
        <taxon>Eukaryota</taxon>
        <taxon>Fungi</taxon>
        <taxon>Dikarya</taxon>
        <taxon>Basidiomycota</taxon>
        <taxon>Pucciniomycotina</taxon>
        <taxon>Pucciniomycetes</taxon>
        <taxon>Pucciniales</taxon>
        <taxon>Sphaerophragmiaceae</taxon>
        <taxon>Austropuccinia</taxon>
    </lineage>
</organism>
<dbReference type="EMBL" id="AVOT02022721">
    <property type="protein sequence ID" value="MBW0512306.1"/>
    <property type="molecule type" value="Genomic_DNA"/>
</dbReference>
<evidence type="ECO:0000313" key="4">
    <source>
        <dbReference type="Proteomes" id="UP000765509"/>
    </source>
</evidence>
<keyword evidence="1" id="KW-0175">Coiled coil</keyword>
<protein>
    <submittedName>
        <fullName evidence="3">Uncharacterized protein</fullName>
    </submittedName>
</protein>
<dbReference type="AlphaFoldDB" id="A0A9Q3HNW3"/>
<accession>A0A9Q3HNW3</accession>
<keyword evidence="4" id="KW-1185">Reference proteome</keyword>
<name>A0A9Q3HNW3_9BASI</name>
<dbReference type="Proteomes" id="UP000765509">
    <property type="component" value="Unassembled WGS sequence"/>
</dbReference>
<feature type="coiled-coil region" evidence="1">
    <location>
        <begin position="43"/>
        <end position="77"/>
    </location>
</feature>
<reference evidence="3" key="1">
    <citation type="submission" date="2021-03" db="EMBL/GenBank/DDBJ databases">
        <title>Draft genome sequence of rust myrtle Austropuccinia psidii MF-1, a brazilian biotype.</title>
        <authorList>
            <person name="Quecine M.C."/>
            <person name="Pachon D.M.R."/>
            <person name="Bonatelli M.L."/>
            <person name="Correr F.H."/>
            <person name="Franceschini L.M."/>
            <person name="Leite T.F."/>
            <person name="Margarido G.R.A."/>
            <person name="Almeida C.A."/>
            <person name="Ferrarezi J.A."/>
            <person name="Labate C.A."/>
        </authorList>
    </citation>
    <scope>NUCLEOTIDE SEQUENCE</scope>
    <source>
        <strain evidence="3">MF-1</strain>
    </source>
</reference>
<feature type="region of interest" description="Disordered" evidence="2">
    <location>
        <begin position="82"/>
        <end position="106"/>
    </location>
</feature>
<evidence type="ECO:0000313" key="3">
    <source>
        <dbReference type="EMBL" id="MBW0512306.1"/>
    </source>
</evidence>
<proteinExistence type="predicted"/>